<reference evidence="6" key="2">
    <citation type="journal article" date="2023" name="Plants (Basel)">
        <title>Annotation of the Turnera subulata (Passifloraceae) Draft Genome Reveals the S-Locus Evolved after the Divergence of Turneroideae from Passifloroideae in a Stepwise Manner.</title>
        <authorList>
            <person name="Henning P.M."/>
            <person name="Roalson E.H."/>
            <person name="Mir W."/>
            <person name="McCubbin A.G."/>
            <person name="Shore J.S."/>
        </authorList>
    </citation>
    <scope>NUCLEOTIDE SEQUENCE</scope>
    <source>
        <strain evidence="6">F60SS</strain>
    </source>
</reference>
<sequence>MNTLSNVLRSAHLHHRLSFTSSARYFRSTVAPLKGPFGGGGGDDDEAEDFESFMTRQAEKTKAIYHEYMAMHPDPSSESFKKPTLSVALASYKRGVMAKPPEAAAYMSELMYWHPFQVGGVTRHFDVKTDDGGYWYGRMDLPGVGGGRVKVKVQGNTLYFSGEEEDEGFEGGAREYSGKFDIPAGEYQIDKIVATLKNGVLEVLIPKIKKN</sequence>
<feature type="domain" description="SHSP" evidence="5">
    <location>
        <begin position="116"/>
        <end position="211"/>
    </location>
</feature>
<dbReference type="InterPro" id="IPR044656">
    <property type="entry name" value="HSP14.7/HSP23.5/HSP23.6-like"/>
</dbReference>
<dbReference type="Proteomes" id="UP001141552">
    <property type="component" value="Unassembled WGS sequence"/>
</dbReference>
<evidence type="ECO:0000313" key="6">
    <source>
        <dbReference type="EMBL" id="KAJ4837488.1"/>
    </source>
</evidence>
<dbReference type="PROSITE" id="PS01031">
    <property type="entry name" value="SHSP"/>
    <property type="match status" value="1"/>
</dbReference>
<protein>
    <recommendedName>
        <fullName evidence="5">SHSP domain-containing protein</fullName>
    </recommendedName>
</protein>
<dbReference type="OrthoDB" id="1431247at2759"/>
<name>A0A9Q0FTY6_9ROSI</name>
<dbReference type="Gene3D" id="2.60.40.790">
    <property type="match status" value="1"/>
</dbReference>
<evidence type="ECO:0000256" key="4">
    <source>
        <dbReference type="RuleBase" id="RU003616"/>
    </source>
</evidence>
<reference evidence="6" key="1">
    <citation type="submission" date="2022-02" db="EMBL/GenBank/DDBJ databases">
        <authorList>
            <person name="Henning P.M."/>
            <person name="McCubbin A.G."/>
            <person name="Shore J.S."/>
        </authorList>
    </citation>
    <scope>NUCLEOTIDE SEQUENCE</scope>
    <source>
        <strain evidence="6">F60SS</strain>
        <tissue evidence="6">Leaves</tissue>
    </source>
</reference>
<dbReference type="InterPro" id="IPR002068">
    <property type="entry name" value="A-crystallin/Hsp20_dom"/>
</dbReference>
<dbReference type="EMBL" id="JAKUCV010003828">
    <property type="protein sequence ID" value="KAJ4837488.1"/>
    <property type="molecule type" value="Genomic_DNA"/>
</dbReference>
<dbReference type="CDD" id="cd06464">
    <property type="entry name" value="ACD_sHsps-like"/>
    <property type="match status" value="1"/>
</dbReference>
<keyword evidence="1" id="KW-0809">Transit peptide</keyword>
<dbReference type="Pfam" id="PF00011">
    <property type="entry name" value="HSP20"/>
    <property type="match status" value="1"/>
</dbReference>
<evidence type="ECO:0000256" key="3">
    <source>
        <dbReference type="PROSITE-ProRule" id="PRU00285"/>
    </source>
</evidence>
<keyword evidence="7" id="KW-1185">Reference proteome</keyword>
<comment type="caution">
    <text evidence="6">The sequence shown here is derived from an EMBL/GenBank/DDBJ whole genome shotgun (WGS) entry which is preliminary data.</text>
</comment>
<comment type="similarity">
    <text evidence="3 4">Belongs to the small heat shock protein (HSP20) family.</text>
</comment>
<dbReference type="PANTHER" id="PTHR46991">
    <property type="entry name" value="23.5 KDA HEAT SHOCK PROTEIN, MITOCHONDRIAL"/>
    <property type="match status" value="1"/>
</dbReference>
<evidence type="ECO:0000256" key="2">
    <source>
        <dbReference type="ARBA" id="ARBA00023016"/>
    </source>
</evidence>
<dbReference type="AlphaFoldDB" id="A0A9Q0FTY6"/>
<evidence type="ECO:0000259" key="5">
    <source>
        <dbReference type="PROSITE" id="PS01031"/>
    </source>
</evidence>
<keyword evidence="2" id="KW-0346">Stress response</keyword>
<dbReference type="PANTHER" id="PTHR46991:SF11">
    <property type="entry name" value="SMALL HEAT SHOCK PROTEIN HSPF"/>
    <property type="match status" value="1"/>
</dbReference>
<gene>
    <name evidence="6" type="ORF">Tsubulata_041973</name>
</gene>
<dbReference type="InterPro" id="IPR008978">
    <property type="entry name" value="HSP20-like_chaperone"/>
</dbReference>
<evidence type="ECO:0000256" key="1">
    <source>
        <dbReference type="ARBA" id="ARBA00022946"/>
    </source>
</evidence>
<accession>A0A9Q0FTY6</accession>
<evidence type="ECO:0000313" key="7">
    <source>
        <dbReference type="Proteomes" id="UP001141552"/>
    </source>
</evidence>
<proteinExistence type="inferred from homology"/>
<dbReference type="SUPFAM" id="SSF49764">
    <property type="entry name" value="HSP20-like chaperones"/>
    <property type="match status" value="1"/>
</dbReference>
<organism evidence="6 7">
    <name type="scientific">Turnera subulata</name>
    <dbReference type="NCBI Taxonomy" id="218843"/>
    <lineage>
        <taxon>Eukaryota</taxon>
        <taxon>Viridiplantae</taxon>
        <taxon>Streptophyta</taxon>
        <taxon>Embryophyta</taxon>
        <taxon>Tracheophyta</taxon>
        <taxon>Spermatophyta</taxon>
        <taxon>Magnoliopsida</taxon>
        <taxon>eudicotyledons</taxon>
        <taxon>Gunneridae</taxon>
        <taxon>Pentapetalae</taxon>
        <taxon>rosids</taxon>
        <taxon>fabids</taxon>
        <taxon>Malpighiales</taxon>
        <taxon>Passifloraceae</taxon>
        <taxon>Turnera</taxon>
    </lineage>
</organism>